<proteinExistence type="predicted"/>
<sequence>MKEYQTPLKELSRSSSSSARKFKESQLKKPQKIVKKSLNGVFSSAAEVYSPGINNELSDFSPVSDISDANHCGQTAKISVSPLNPALWASTDTFSVSDLTPTSEISTITDGPGFVENYGLSKLCGSKIGPVEELEADVAVKLLKEARIEVSNSDVRSKKVQDAMTKVAMDEYSTLHEEKDWMIDLVSMKGRIVCLCFLIWSFVVSMMLLFGLESGSSAGGPLPT</sequence>
<gene>
    <name evidence="3" type="ORF">SADUNF_Sadunf12G0079700</name>
</gene>
<reference evidence="3 4" key="1">
    <citation type="submission" date="2020-10" db="EMBL/GenBank/DDBJ databases">
        <title>Plant Genome Project.</title>
        <authorList>
            <person name="Zhang R.-G."/>
        </authorList>
    </citation>
    <scope>NUCLEOTIDE SEQUENCE [LARGE SCALE GENOMIC DNA]</scope>
    <source>
        <strain evidence="3">FAFU-HL-1</strain>
        <tissue evidence="3">Leaf</tissue>
    </source>
</reference>
<evidence type="ECO:0000313" key="3">
    <source>
        <dbReference type="EMBL" id="KAF9671740.1"/>
    </source>
</evidence>
<accession>A0A835JRL1</accession>
<organism evidence="3 4">
    <name type="scientific">Salix dunnii</name>
    <dbReference type="NCBI Taxonomy" id="1413687"/>
    <lineage>
        <taxon>Eukaryota</taxon>
        <taxon>Viridiplantae</taxon>
        <taxon>Streptophyta</taxon>
        <taxon>Embryophyta</taxon>
        <taxon>Tracheophyta</taxon>
        <taxon>Spermatophyta</taxon>
        <taxon>Magnoliopsida</taxon>
        <taxon>eudicotyledons</taxon>
        <taxon>Gunneridae</taxon>
        <taxon>Pentapetalae</taxon>
        <taxon>rosids</taxon>
        <taxon>fabids</taxon>
        <taxon>Malpighiales</taxon>
        <taxon>Salicaceae</taxon>
        <taxon>Saliceae</taxon>
        <taxon>Salix</taxon>
    </lineage>
</organism>
<dbReference type="EMBL" id="JADGMS010000012">
    <property type="protein sequence ID" value="KAF9671740.1"/>
    <property type="molecule type" value="Genomic_DNA"/>
</dbReference>
<dbReference type="Proteomes" id="UP000657918">
    <property type="component" value="Unassembled WGS sequence"/>
</dbReference>
<keyword evidence="4" id="KW-1185">Reference proteome</keyword>
<keyword evidence="2" id="KW-0472">Membrane</keyword>
<evidence type="ECO:0000256" key="2">
    <source>
        <dbReference type="SAM" id="Phobius"/>
    </source>
</evidence>
<name>A0A835JRL1_9ROSI</name>
<feature type="transmembrane region" description="Helical" evidence="2">
    <location>
        <begin position="192"/>
        <end position="212"/>
    </location>
</feature>
<dbReference type="OrthoDB" id="1063472at2759"/>
<comment type="caution">
    <text evidence="3">The sequence shown here is derived from an EMBL/GenBank/DDBJ whole genome shotgun (WGS) entry which is preliminary data.</text>
</comment>
<keyword evidence="2" id="KW-0812">Transmembrane</keyword>
<evidence type="ECO:0000256" key="1">
    <source>
        <dbReference type="SAM" id="MobiDB-lite"/>
    </source>
</evidence>
<evidence type="ECO:0000313" key="4">
    <source>
        <dbReference type="Proteomes" id="UP000657918"/>
    </source>
</evidence>
<keyword evidence="2" id="KW-1133">Transmembrane helix</keyword>
<feature type="region of interest" description="Disordered" evidence="1">
    <location>
        <begin position="1"/>
        <end position="29"/>
    </location>
</feature>
<protein>
    <submittedName>
        <fullName evidence="3">Uncharacterized protein</fullName>
    </submittedName>
</protein>
<dbReference type="AlphaFoldDB" id="A0A835JRL1"/>